<feature type="transmembrane region" description="Helical" evidence="8">
    <location>
        <begin position="323"/>
        <end position="343"/>
    </location>
</feature>
<evidence type="ECO:0000313" key="11">
    <source>
        <dbReference type="Proteomes" id="UP000078534"/>
    </source>
</evidence>
<feature type="transmembrane region" description="Helical" evidence="8">
    <location>
        <begin position="105"/>
        <end position="122"/>
    </location>
</feature>
<keyword evidence="3" id="KW-0813">Transport</keyword>
<dbReference type="GO" id="GO:0005886">
    <property type="term" value="C:plasma membrane"/>
    <property type="evidence" value="ECO:0007669"/>
    <property type="project" value="UniProtKB-SubCell"/>
</dbReference>
<evidence type="ECO:0000256" key="1">
    <source>
        <dbReference type="ARBA" id="ARBA00004651"/>
    </source>
</evidence>
<evidence type="ECO:0000256" key="3">
    <source>
        <dbReference type="ARBA" id="ARBA00022448"/>
    </source>
</evidence>
<dbReference type="PANTHER" id="PTHR43271:SF2">
    <property type="entry name" value="BLL2771 PROTEIN"/>
    <property type="match status" value="1"/>
</dbReference>
<feature type="transmembrane region" description="Helical" evidence="8">
    <location>
        <begin position="161"/>
        <end position="181"/>
    </location>
</feature>
<gene>
    <name evidence="10" type="ORF">A6K24_07440</name>
</gene>
<dbReference type="AlphaFoldDB" id="A0A179SUI0"/>
<keyword evidence="6 8" id="KW-1133">Transmembrane helix</keyword>
<dbReference type="STRING" id="152268.A6K24_07440"/>
<feature type="transmembrane region" description="Helical" evidence="8">
    <location>
        <begin position="42"/>
        <end position="60"/>
    </location>
</feature>
<evidence type="ECO:0000313" key="10">
    <source>
        <dbReference type="EMBL" id="OAS83932.1"/>
    </source>
</evidence>
<feature type="transmembrane region" description="Helical" evidence="8">
    <location>
        <begin position="9"/>
        <end position="30"/>
    </location>
</feature>
<organism evidence="10 11">
    <name type="scientific">Metabacillus litoralis</name>
    <dbReference type="NCBI Taxonomy" id="152268"/>
    <lineage>
        <taxon>Bacteria</taxon>
        <taxon>Bacillati</taxon>
        <taxon>Bacillota</taxon>
        <taxon>Bacilli</taxon>
        <taxon>Bacillales</taxon>
        <taxon>Bacillaceae</taxon>
        <taxon>Metabacillus</taxon>
    </lineage>
</organism>
<dbReference type="InterPro" id="IPR036259">
    <property type="entry name" value="MFS_trans_sf"/>
</dbReference>
<evidence type="ECO:0000256" key="8">
    <source>
        <dbReference type="SAM" id="Phobius"/>
    </source>
</evidence>
<dbReference type="EMBL" id="LWSG01000034">
    <property type="protein sequence ID" value="OAS83932.1"/>
    <property type="molecule type" value="Genomic_DNA"/>
</dbReference>
<reference evidence="11" key="1">
    <citation type="submission" date="2016-04" db="EMBL/GenBank/DDBJ databases">
        <authorList>
            <person name="Lyu Z."/>
            <person name="Lyu W."/>
        </authorList>
    </citation>
    <scope>NUCLEOTIDE SEQUENCE [LARGE SCALE GENOMIC DNA]</scope>
    <source>
        <strain evidence="11">C44</strain>
    </source>
</reference>
<dbReference type="SUPFAM" id="SSF103473">
    <property type="entry name" value="MFS general substrate transporter"/>
    <property type="match status" value="1"/>
</dbReference>
<feature type="transmembrane region" description="Helical" evidence="8">
    <location>
        <begin position="129"/>
        <end position="149"/>
    </location>
</feature>
<keyword evidence="11" id="KW-1185">Reference proteome</keyword>
<evidence type="ECO:0000256" key="2">
    <source>
        <dbReference type="ARBA" id="ARBA00008335"/>
    </source>
</evidence>
<evidence type="ECO:0000256" key="7">
    <source>
        <dbReference type="ARBA" id="ARBA00023136"/>
    </source>
</evidence>
<feature type="domain" description="Major facilitator superfamily (MFS) profile" evidence="9">
    <location>
        <begin position="6"/>
        <end position="375"/>
    </location>
</feature>
<sequence>MKNRAIDLFMWIAATSVASNIYLLIPIYSAVAEGLSITYEEVIFSSTLFTFCYALGLLSFGPISEYFSKKRVLFFGMLASSLLTFVITFSNSLLSFYLIRSFQGYVLGSFAPVAYAYCFDVFHANRRSFVIAVINMGFLMAGILGQLISSSLVAAYDWRGIFYFLGCIYILLAFSTLFTLPSVPHSFTKSSSKETSIFSSKLLQPSIILGLSITFVTLMSFVAFYDELAQHYTGEEEALFYSRCIGLVGTPLSLLCGNWLKKHKAKKMLLICLSIIIISLLLMLLTNNLVMITLLSTLYVSAIAVFIPSLITFIGEAAAKKRAAAISLYSFTLLIGASLGPIVANVLSFQSVISLFSILFGLAFILLLFTKNHLIQRG</sequence>
<comment type="similarity">
    <text evidence="2">Belongs to the major facilitator superfamily.</text>
</comment>
<dbReference type="InterPro" id="IPR020846">
    <property type="entry name" value="MFS_dom"/>
</dbReference>
<keyword evidence="5 8" id="KW-0812">Transmembrane</keyword>
<comment type="subcellular location">
    <subcellularLocation>
        <location evidence="1">Cell membrane</location>
        <topology evidence="1">Multi-pass membrane protein</topology>
    </subcellularLocation>
</comment>
<accession>A0A179SUI0</accession>
<dbReference type="GO" id="GO:0022857">
    <property type="term" value="F:transmembrane transporter activity"/>
    <property type="evidence" value="ECO:0007669"/>
    <property type="project" value="InterPro"/>
</dbReference>
<dbReference type="PANTHER" id="PTHR43271">
    <property type="entry name" value="BLL2771 PROTEIN"/>
    <property type="match status" value="1"/>
</dbReference>
<dbReference type="Proteomes" id="UP000078534">
    <property type="component" value="Unassembled WGS sequence"/>
</dbReference>
<feature type="transmembrane region" description="Helical" evidence="8">
    <location>
        <begin position="291"/>
        <end position="311"/>
    </location>
</feature>
<protein>
    <recommendedName>
        <fullName evidence="9">Major facilitator superfamily (MFS) profile domain-containing protein</fullName>
    </recommendedName>
</protein>
<evidence type="ECO:0000256" key="4">
    <source>
        <dbReference type="ARBA" id="ARBA00022475"/>
    </source>
</evidence>
<feature type="transmembrane region" description="Helical" evidence="8">
    <location>
        <begin position="240"/>
        <end position="260"/>
    </location>
</feature>
<dbReference type="Pfam" id="PF07690">
    <property type="entry name" value="MFS_1"/>
    <property type="match status" value="1"/>
</dbReference>
<feature type="transmembrane region" description="Helical" evidence="8">
    <location>
        <begin position="72"/>
        <end position="99"/>
    </location>
</feature>
<dbReference type="Gene3D" id="1.20.1250.20">
    <property type="entry name" value="MFS general substrate transporter like domains"/>
    <property type="match status" value="1"/>
</dbReference>
<keyword evidence="4" id="KW-1003">Cell membrane</keyword>
<name>A0A179SUI0_9BACI</name>
<evidence type="ECO:0000256" key="6">
    <source>
        <dbReference type="ARBA" id="ARBA00022989"/>
    </source>
</evidence>
<evidence type="ECO:0000259" key="9">
    <source>
        <dbReference type="PROSITE" id="PS50850"/>
    </source>
</evidence>
<comment type="caution">
    <text evidence="10">The sequence shown here is derived from an EMBL/GenBank/DDBJ whole genome shotgun (WGS) entry which is preliminary data.</text>
</comment>
<feature type="transmembrane region" description="Helical" evidence="8">
    <location>
        <begin position="202"/>
        <end position="225"/>
    </location>
</feature>
<dbReference type="PROSITE" id="PS50850">
    <property type="entry name" value="MFS"/>
    <property type="match status" value="1"/>
</dbReference>
<feature type="transmembrane region" description="Helical" evidence="8">
    <location>
        <begin position="267"/>
        <end position="285"/>
    </location>
</feature>
<feature type="transmembrane region" description="Helical" evidence="8">
    <location>
        <begin position="349"/>
        <end position="369"/>
    </location>
</feature>
<dbReference type="RefSeq" id="WP_066336536.1">
    <property type="nucleotide sequence ID" value="NZ_LWSG01000034.1"/>
</dbReference>
<proteinExistence type="inferred from homology"/>
<keyword evidence="7 8" id="KW-0472">Membrane</keyword>
<evidence type="ECO:0000256" key="5">
    <source>
        <dbReference type="ARBA" id="ARBA00022692"/>
    </source>
</evidence>
<dbReference type="InterPro" id="IPR011701">
    <property type="entry name" value="MFS"/>
</dbReference>